<dbReference type="InterPro" id="IPR039426">
    <property type="entry name" value="TonB-dep_rcpt-like"/>
</dbReference>
<evidence type="ECO:0000256" key="14">
    <source>
        <dbReference type="PROSITE-ProRule" id="PRU01360"/>
    </source>
</evidence>
<keyword evidence="22" id="KW-1185">Reference proteome</keyword>
<evidence type="ECO:0000256" key="5">
    <source>
        <dbReference type="ARBA" id="ARBA00022496"/>
    </source>
</evidence>
<dbReference type="Pfam" id="PF07715">
    <property type="entry name" value="Plug"/>
    <property type="match status" value="1"/>
</dbReference>
<evidence type="ECO:0000259" key="18">
    <source>
        <dbReference type="SMART" id="SM00965"/>
    </source>
</evidence>
<reference evidence="21 22" key="1">
    <citation type="submission" date="2020-02" db="EMBL/GenBank/DDBJ databases">
        <title>Broccoli isolated Pseudomonas sp.</title>
        <authorList>
            <person name="Fujikawa T."/>
            <person name="Sawada H."/>
        </authorList>
    </citation>
    <scope>NUCLEOTIDE SEQUENCE [LARGE SCALE GENOMIC DNA]</scope>
    <source>
        <strain evidence="20 22">MAFF212427</strain>
        <strain evidence="19 21">MAFF212428</strain>
    </source>
</reference>
<dbReference type="CDD" id="cd01347">
    <property type="entry name" value="ligand_gated_channel"/>
    <property type="match status" value="1"/>
</dbReference>
<evidence type="ECO:0000256" key="11">
    <source>
        <dbReference type="ARBA" id="ARBA00023136"/>
    </source>
</evidence>
<dbReference type="Proteomes" id="UP000480410">
    <property type="component" value="Unassembled WGS sequence"/>
</dbReference>
<dbReference type="InterPro" id="IPR000531">
    <property type="entry name" value="Beta-barrel_TonB"/>
</dbReference>
<keyword evidence="7 17" id="KW-0732">Signal</keyword>
<dbReference type="NCBIfam" id="TIGR01783">
    <property type="entry name" value="TonB-siderophor"/>
    <property type="match status" value="1"/>
</dbReference>
<keyword evidence="3 14" id="KW-0813">Transport</keyword>
<dbReference type="InterPro" id="IPR010105">
    <property type="entry name" value="TonB_sidphr_rcpt"/>
</dbReference>
<dbReference type="Pfam" id="PF07660">
    <property type="entry name" value="STN"/>
    <property type="match status" value="1"/>
</dbReference>
<evidence type="ECO:0000256" key="4">
    <source>
        <dbReference type="ARBA" id="ARBA00022452"/>
    </source>
</evidence>
<evidence type="ECO:0000256" key="2">
    <source>
        <dbReference type="ARBA" id="ARBA00009810"/>
    </source>
</evidence>
<organism evidence="20 22">
    <name type="scientific">Pseudomonas brassicae</name>
    <dbReference type="NCBI Taxonomy" id="2708063"/>
    <lineage>
        <taxon>Bacteria</taxon>
        <taxon>Pseudomonadati</taxon>
        <taxon>Pseudomonadota</taxon>
        <taxon>Gammaproteobacteria</taxon>
        <taxon>Pseudomonadales</taxon>
        <taxon>Pseudomonadaceae</taxon>
        <taxon>Pseudomonas</taxon>
    </lineage>
</organism>
<dbReference type="InterPro" id="IPR010917">
    <property type="entry name" value="TonB_rcpt_CS"/>
</dbReference>
<comment type="subcellular location">
    <subcellularLocation>
        <location evidence="1 14">Cell outer membrane</location>
        <topology evidence="1 14">Multi-pass membrane protein</topology>
    </subcellularLocation>
</comment>
<evidence type="ECO:0000256" key="17">
    <source>
        <dbReference type="SAM" id="SignalP"/>
    </source>
</evidence>
<accession>A0A6B3NL00</accession>
<evidence type="ECO:0000313" key="19">
    <source>
        <dbReference type="EMBL" id="NER60381.1"/>
    </source>
</evidence>
<evidence type="ECO:0000256" key="9">
    <source>
        <dbReference type="ARBA" id="ARBA00023065"/>
    </source>
</evidence>
<dbReference type="GO" id="GO:0015891">
    <property type="term" value="P:siderophore transport"/>
    <property type="evidence" value="ECO:0007669"/>
    <property type="project" value="InterPro"/>
</dbReference>
<keyword evidence="13 14" id="KW-0998">Cell outer membrane</keyword>
<evidence type="ECO:0000313" key="21">
    <source>
        <dbReference type="Proteomes" id="UP000480410"/>
    </source>
</evidence>
<dbReference type="Pfam" id="PF00593">
    <property type="entry name" value="TonB_dep_Rec_b-barrel"/>
    <property type="match status" value="1"/>
</dbReference>
<dbReference type="EMBL" id="JAAHBU010000004">
    <property type="protein sequence ID" value="NER62659.1"/>
    <property type="molecule type" value="Genomic_DNA"/>
</dbReference>
<evidence type="ECO:0000256" key="8">
    <source>
        <dbReference type="ARBA" id="ARBA00023004"/>
    </source>
</evidence>
<dbReference type="Proteomes" id="UP000482634">
    <property type="component" value="Unassembled WGS sequence"/>
</dbReference>
<dbReference type="SUPFAM" id="SSF56935">
    <property type="entry name" value="Porins"/>
    <property type="match status" value="1"/>
</dbReference>
<dbReference type="InterPro" id="IPR036942">
    <property type="entry name" value="Beta-barrel_TonB_sf"/>
</dbReference>
<keyword evidence="8" id="KW-0408">Iron</keyword>
<keyword evidence="9" id="KW-0406">Ion transport</keyword>
<gene>
    <name evidence="19" type="ORF">G3435_11035</name>
    <name evidence="20" type="ORF">G3436_00460</name>
</gene>
<dbReference type="EMBL" id="JAAHBV010000219">
    <property type="protein sequence ID" value="NER60381.1"/>
    <property type="molecule type" value="Genomic_DNA"/>
</dbReference>
<evidence type="ECO:0000313" key="22">
    <source>
        <dbReference type="Proteomes" id="UP000482634"/>
    </source>
</evidence>
<evidence type="ECO:0000256" key="15">
    <source>
        <dbReference type="PROSITE-ProRule" id="PRU10144"/>
    </source>
</evidence>
<dbReference type="InterPro" id="IPR037066">
    <property type="entry name" value="Plug_dom_sf"/>
</dbReference>
<keyword evidence="12 20" id="KW-0675">Receptor</keyword>
<evidence type="ECO:0000256" key="7">
    <source>
        <dbReference type="ARBA" id="ARBA00022729"/>
    </source>
</evidence>
<comment type="caution">
    <text evidence="20">The sequence shown here is derived from an EMBL/GenBank/DDBJ whole genome shotgun (WGS) entry which is preliminary data.</text>
</comment>
<name>A0A6B3NL00_9PSED</name>
<dbReference type="GO" id="GO:0009279">
    <property type="term" value="C:cell outer membrane"/>
    <property type="evidence" value="ECO:0007669"/>
    <property type="project" value="UniProtKB-SubCell"/>
</dbReference>
<dbReference type="Gene3D" id="2.40.170.20">
    <property type="entry name" value="TonB-dependent receptor, beta-barrel domain"/>
    <property type="match status" value="1"/>
</dbReference>
<evidence type="ECO:0000256" key="16">
    <source>
        <dbReference type="RuleBase" id="RU003357"/>
    </source>
</evidence>
<sequence>MSARRSPLARSIRRATLALSLCSAALASSTAWAAPQHYDIPAGSLAAAVSQFAAASGVTISFSSAETSGLQSSGLQGSFELQQGFARLLQGSGLRVLQAGEKRYVLYRVETGDAVELGATSIDSTGLGSTTEGTGSYTTGLTSTATKMNLSIRETPQTITVVTRQRMDDQHLASITDVLKSTPGITMSQDGGERYNIYARGNAINTYQFDGVTTVQENVTRNMPSTLLDMALYDHVEIVRGAAGLMTGAGEPSGVVNLVRKKPTRDFKAYVQGGVGSWDNYRAEVDVSGPLNEHKTVRGRLVAAKQESDAFMDWYTQDREVLYGVVEGDLSDTTLLRFGIDNQTYKATGSPGVPLLYTNGQPTNFSRSKGSGARWGHETFNTTHYTATLEQMLAHDWALRVVGNYMNIKRDLDNTTYSSQSGRAFIDQASGDAQGSHDKAKVDQVQKGLDINLKGPFELLGRSHDLIVGYNYSDYHNDHAAYSGDVEFNYTTWDNEIANAPFTGGMDFDIKVRQQGYFAASRFNFTDQLHLILGARASDYRYDYFIHSYQYDGSFDYSSRYGMKETGVVTPYAGLIYDLTPEQSVYVSYTDIFKPQSARDRTGKVLDPEVGKNHELGWKGEFFEGRLNANVALYLIQRDNLAVEDNVRVPGTTDTASRAEDGAETKGIDLELAGEVAPGWNIQTGYSHTRTENADGVRLTTQLPMDTFRFWSTYRLPGEWEKLTVGGGVNWNSKSSLYFSRYNTRITQDDYAVASLMTRYQINDHLAATVNLDNLFDEKYYAGMAGSYGHYGAPRNANLTMRYDF</sequence>
<evidence type="ECO:0000256" key="6">
    <source>
        <dbReference type="ARBA" id="ARBA00022692"/>
    </source>
</evidence>
<dbReference type="PANTHER" id="PTHR32552">
    <property type="entry name" value="FERRICHROME IRON RECEPTOR-RELATED"/>
    <property type="match status" value="1"/>
</dbReference>
<evidence type="ECO:0000256" key="1">
    <source>
        <dbReference type="ARBA" id="ARBA00004571"/>
    </source>
</evidence>
<feature type="domain" description="Secretin/TonB short N-terminal" evidence="18">
    <location>
        <begin position="58"/>
        <end position="109"/>
    </location>
</feature>
<evidence type="ECO:0000256" key="12">
    <source>
        <dbReference type="ARBA" id="ARBA00023170"/>
    </source>
</evidence>
<dbReference type="Gene3D" id="3.55.50.30">
    <property type="match status" value="1"/>
</dbReference>
<dbReference type="InterPro" id="IPR012910">
    <property type="entry name" value="Plug_dom"/>
</dbReference>
<keyword evidence="4 14" id="KW-1134">Transmembrane beta strand</keyword>
<dbReference type="PROSITE" id="PS01156">
    <property type="entry name" value="TONB_DEPENDENT_REC_2"/>
    <property type="match status" value="1"/>
</dbReference>
<evidence type="ECO:0000313" key="20">
    <source>
        <dbReference type="EMBL" id="NER62659.1"/>
    </source>
</evidence>
<dbReference type="SMART" id="SM00965">
    <property type="entry name" value="STN"/>
    <property type="match status" value="1"/>
</dbReference>
<protein>
    <submittedName>
        <fullName evidence="20">TonB-dependent siderophore receptor</fullName>
    </submittedName>
</protein>
<evidence type="ECO:0000256" key="10">
    <source>
        <dbReference type="ARBA" id="ARBA00023077"/>
    </source>
</evidence>
<feature type="short sequence motif" description="TonB C-terminal box" evidence="15">
    <location>
        <begin position="788"/>
        <end position="805"/>
    </location>
</feature>
<feature type="chain" id="PRO_5044630290" evidence="17">
    <location>
        <begin position="34"/>
        <end position="805"/>
    </location>
</feature>
<keyword evidence="5" id="KW-0410">Iron transport</keyword>
<dbReference type="Gene3D" id="2.170.130.10">
    <property type="entry name" value="TonB-dependent receptor, plug domain"/>
    <property type="match status" value="1"/>
</dbReference>
<dbReference type="AlphaFoldDB" id="A0A6B3NL00"/>
<keyword evidence="10 16" id="KW-0798">TonB box</keyword>
<dbReference type="PANTHER" id="PTHR32552:SF74">
    <property type="entry name" value="HYDROXAMATE SIDEROPHORE RECEPTOR FHUE"/>
    <property type="match status" value="1"/>
</dbReference>
<proteinExistence type="inferred from homology"/>
<keyword evidence="11 14" id="KW-0472">Membrane</keyword>
<keyword evidence="6 14" id="KW-0812">Transmembrane</keyword>
<accession>A0A6M0CS98</accession>
<dbReference type="GO" id="GO:0038023">
    <property type="term" value="F:signaling receptor activity"/>
    <property type="evidence" value="ECO:0007669"/>
    <property type="project" value="InterPro"/>
</dbReference>
<dbReference type="RefSeq" id="WP_163940275.1">
    <property type="nucleotide sequence ID" value="NZ_JAAHBU010000004.1"/>
</dbReference>
<comment type="similarity">
    <text evidence="2 14 16">Belongs to the TonB-dependent receptor family.</text>
</comment>
<evidence type="ECO:0000256" key="13">
    <source>
        <dbReference type="ARBA" id="ARBA00023237"/>
    </source>
</evidence>
<evidence type="ECO:0000256" key="3">
    <source>
        <dbReference type="ARBA" id="ARBA00022448"/>
    </source>
</evidence>
<dbReference type="GO" id="GO:0015344">
    <property type="term" value="F:siderophore uptake transmembrane transporter activity"/>
    <property type="evidence" value="ECO:0007669"/>
    <property type="project" value="TreeGrafter"/>
</dbReference>
<feature type="signal peptide" evidence="17">
    <location>
        <begin position="1"/>
        <end position="33"/>
    </location>
</feature>
<dbReference type="PROSITE" id="PS52016">
    <property type="entry name" value="TONB_DEPENDENT_REC_3"/>
    <property type="match status" value="1"/>
</dbReference>
<dbReference type="FunFam" id="2.170.130.10:FF:000010">
    <property type="entry name" value="Ferripyoverdine receptor"/>
    <property type="match status" value="1"/>
</dbReference>
<dbReference type="InterPro" id="IPR011662">
    <property type="entry name" value="Secretin/TonB_short_N"/>
</dbReference>